<evidence type="ECO:0000256" key="6">
    <source>
        <dbReference type="SAM" id="Phobius"/>
    </source>
</evidence>
<dbReference type="AlphaFoldDB" id="A0A0L6U3I4"/>
<keyword evidence="2" id="KW-1003">Cell membrane</keyword>
<evidence type="ECO:0000256" key="3">
    <source>
        <dbReference type="ARBA" id="ARBA00022692"/>
    </source>
</evidence>
<dbReference type="SUPFAM" id="SSF103481">
    <property type="entry name" value="Multidrug resistance efflux transporter EmrE"/>
    <property type="match status" value="1"/>
</dbReference>
<organism evidence="7 8">
    <name type="scientific">Acetobacterium bakii</name>
    <dbReference type="NCBI Taxonomy" id="52689"/>
    <lineage>
        <taxon>Bacteria</taxon>
        <taxon>Bacillati</taxon>
        <taxon>Bacillota</taxon>
        <taxon>Clostridia</taxon>
        <taxon>Eubacteriales</taxon>
        <taxon>Eubacteriaceae</taxon>
        <taxon>Acetobacterium</taxon>
    </lineage>
</organism>
<dbReference type="EMBL" id="LGYO01000007">
    <property type="protein sequence ID" value="KNZ43081.1"/>
    <property type="molecule type" value="Genomic_DNA"/>
</dbReference>
<dbReference type="GO" id="GO:0022857">
    <property type="term" value="F:transmembrane transporter activity"/>
    <property type="evidence" value="ECO:0007669"/>
    <property type="project" value="InterPro"/>
</dbReference>
<feature type="transmembrane region" description="Helical" evidence="6">
    <location>
        <begin position="72"/>
        <end position="89"/>
    </location>
</feature>
<dbReference type="GO" id="GO:0005886">
    <property type="term" value="C:plasma membrane"/>
    <property type="evidence" value="ECO:0007669"/>
    <property type="project" value="UniProtKB-SubCell"/>
</dbReference>
<dbReference type="OrthoDB" id="513492at2"/>
<evidence type="ECO:0000313" key="7">
    <source>
        <dbReference type="EMBL" id="KNZ43081.1"/>
    </source>
</evidence>
<sequence length="115" mass="12534">MIVLFFVYLFCTVGGLTLVKVGANNNAFALNSSYFDLSLSYTTIIGLALYVVSFIMWIVIVQKYDLSYIQPIALGLSNILIIAASIFILGETIGLFQWLGIGCILGGVILMNIRG</sequence>
<protein>
    <recommendedName>
        <fullName evidence="9">EamA domain-containing protein</fullName>
    </recommendedName>
</protein>
<dbReference type="InterPro" id="IPR000390">
    <property type="entry name" value="Small_drug/metabolite_transptr"/>
</dbReference>
<evidence type="ECO:0000256" key="4">
    <source>
        <dbReference type="ARBA" id="ARBA00022989"/>
    </source>
</evidence>
<evidence type="ECO:0000313" key="8">
    <source>
        <dbReference type="Proteomes" id="UP000036873"/>
    </source>
</evidence>
<proteinExistence type="predicted"/>
<gene>
    <name evidence="7" type="ORF">AKG39_02690</name>
</gene>
<evidence type="ECO:0000256" key="1">
    <source>
        <dbReference type="ARBA" id="ARBA00004651"/>
    </source>
</evidence>
<dbReference type="PANTHER" id="PTHR30561">
    <property type="entry name" value="SMR FAMILY PROTON-DEPENDENT DRUG EFFLUX TRANSPORTER SUGE"/>
    <property type="match status" value="1"/>
</dbReference>
<feature type="transmembrane region" description="Helical" evidence="6">
    <location>
        <begin position="95"/>
        <end position="113"/>
    </location>
</feature>
<keyword evidence="4 6" id="KW-1133">Transmembrane helix</keyword>
<reference evidence="8" key="1">
    <citation type="submission" date="2015-07" db="EMBL/GenBank/DDBJ databases">
        <title>Draft genome sequence of Acetobacterium bakii DSM 8293, a potential psychrophilic chemical producer through syngas fermentation.</title>
        <authorList>
            <person name="Song Y."/>
            <person name="Hwang S."/>
            <person name="Cho B.-K."/>
        </authorList>
    </citation>
    <scope>NUCLEOTIDE SEQUENCE [LARGE SCALE GENOMIC DNA]</scope>
    <source>
        <strain evidence="8">DSM 8239</strain>
    </source>
</reference>
<dbReference type="PANTHER" id="PTHR30561:SF9">
    <property type="entry name" value="4-AMINO-4-DEOXY-L-ARABINOSE-PHOSPHOUNDECAPRENOL FLIPPASE SUBUNIT ARNF-RELATED"/>
    <property type="match status" value="1"/>
</dbReference>
<feature type="transmembrane region" description="Helical" evidence="6">
    <location>
        <begin position="39"/>
        <end position="60"/>
    </location>
</feature>
<dbReference type="Proteomes" id="UP000036873">
    <property type="component" value="Unassembled WGS sequence"/>
</dbReference>
<comment type="caution">
    <text evidence="7">The sequence shown here is derived from an EMBL/GenBank/DDBJ whole genome shotgun (WGS) entry which is preliminary data.</text>
</comment>
<accession>A0A0L6U3I4</accession>
<keyword evidence="5 6" id="KW-0472">Membrane</keyword>
<keyword evidence="3 6" id="KW-0812">Transmembrane</keyword>
<keyword evidence="8" id="KW-1185">Reference proteome</keyword>
<evidence type="ECO:0008006" key="9">
    <source>
        <dbReference type="Google" id="ProtNLM"/>
    </source>
</evidence>
<dbReference type="RefSeq" id="WP_050738817.1">
    <property type="nucleotide sequence ID" value="NZ_LGYO01000007.1"/>
</dbReference>
<dbReference type="InterPro" id="IPR037185">
    <property type="entry name" value="EmrE-like"/>
</dbReference>
<dbReference type="Gene3D" id="1.10.3730.20">
    <property type="match status" value="1"/>
</dbReference>
<evidence type="ECO:0000256" key="5">
    <source>
        <dbReference type="ARBA" id="ARBA00023136"/>
    </source>
</evidence>
<name>A0A0L6U3I4_9FIRM</name>
<comment type="subcellular location">
    <subcellularLocation>
        <location evidence="1">Cell membrane</location>
        <topology evidence="1">Multi-pass membrane protein</topology>
    </subcellularLocation>
</comment>
<dbReference type="STRING" id="52689.AKG39_02690"/>
<evidence type="ECO:0000256" key="2">
    <source>
        <dbReference type="ARBA" id="ARBA00022475"/>
    </source>
</evidence>